<evidence type="ECO:0000256" key="1">
    <source>
        <dbReference type="SAM" id="SignalP"/>
    </source>
</evidence>
<dbReference type="Proteomes" id="UP000249393">
    <property type="component" value="Unassembled WGS sequence"/>
</dbReference>
<keyword evidence="1" id="KW-0732">Signal</keyword>
<dbReference type="PROSITE" id="PS50983">
    <property type="entry name" value="FE_B12_PBP"/>
    <property type="match status" value="1"/>
</dbReference>
<protein>
    <submittedName>
        <fullName evidence="3">ABC transporter substrate-binding protein</fullName>
    </submittedName>
</protein>
<accession>A0A2W5VB81</accession>
<dbReference type="Gene3D" id="3.40.50.1980">
    <property type="entry name" value="Nitrogenase molybdenum iron protein domain"/>
    <property type="match status" value="2"/>
</dbReference>
<feature type="chain" id="PRO_5016160406" evidence="1">
    <location>
        <begin position="24"/>
        <end position="281"/>
    </location>
</feature>
<organism evidence="3 4">
    <name type="scientific">Caulobacter segnis</name>
    <dbReference type="NCBI Taxonomy" id="88688"/>
    <lineage>
        <taxon>Bacteria</taxon>
        <taxon>Pseudomonadati</taxon>
        <taxon>Pseudomonadota</taxon>
        <taxon>Alphaproteobacteria</taxon>
        <taxon>Caulobacterales</taxon>
        <taxon>Caulobacteraceae</taxon>
        <taxon>Caulobacter</taxon>
    </lineage>
</organism>
<dbReference type="InterPro" id="IPR002491">
    <property type="entry name" value="ABC_transptr_periplasmic_BD"/>
</dbReference>
<dbReference type="SUPFAM" id="SSF53807">
    <property type="entry name" value="Helical backbone' metal receptor"/>
    <property type="match status" value="1"/>
</dbReference>
<gene>
    <name evidence="3" type="ORF">DI526_05395</name>
</gene>
<dbReference type="PANTHER" id="PTHR30535">
    <property type="entry name" value="VITAMIN B12-BINDING PROTEIN"/>
    <property type="match status" value="1"/>
</dbReference>
<evidence type="ECO:0000313" key="4">
    <source>
        <dbReference type="Proteomes" id="UP000249393"/>
    </source>
</evidence>
<proteinExistence type="predicted"/>
<evidence type="ECO:0000259" key="2">
    <source>
        <dbReference type="PROSITE" id="PS50983"/>
    </source>
</evidence>
<dbReference type="Pfam" id="PF01497">
    <property type="entry name" value="Peripla_BP_2"/>
    <property type="match status" value="1"/>
</dbReference>
<name>A0A2W5VB81_9CAUL</name>
<feature type="domain" description="Fe/B12 periplasmic-binding" evidence="2">
    <location>
        <begin position="27"/>
        <end position="281"/>
    </location>
</feature>
<dbReference type="RefSeq" id="WP_304275066.1">
    <property type="nucleotide sequence ID" value="NZ_QFQZ01000011.1"/>
</dbReference>
<dbReference type="InterPro" id="IPR050902">
    <property type="entry name" value="ABC_Transporter_SBP"/>
</dbReference>
<evidence type="ECO:0000313" key="3">
    <source>
        <dbReference type="EMBL" id="PZR35887.1"/>
    </source>
</evidence>
<dbReference type="PANTHER" id="PTHR30535:SF4">
    <property type="entry name" value="HEMIN-BINDING PERIPLASMIC PROTEIN HMUT"/>
    <property type="match status" value="1"/>
</dbReference>
<dbReference type="EMBL" id="QFQZ01000011">
    <property type="protein sequence ID" value="PZR35887.1"/>
    <property type="molecule type" value="Genomic_DNA"/>
</dbReference>
<sequence length="281" mass="30085">MTPSRRIIVGGVLSLGAATPAAAAPRRIASLNACLDAMLVHLADRGQIAALSHYAREDQGSTVAAEARALPFTWESAEEIIALQPDLVLASQHSALATRNALKRLHVPVERFAVPKTINESLTQVRRVARLIGHPDRGERLTARIQAALAAATPRPGSRRLTALIYQPNGFAAGPHTLVDELMTLAGFDNVARRYGLKSWGNVPLELLLAAPPEVLLVGVPAAGARSWADRVMTHPALGALRGRMRQARFPERLLYCGGPVLIESAQAMARARTQILRGAA</sequence>
<reference evidence="3 4" key="1">
    <citation type="submission" date="2017-08" db="EMBL/GenBank/DDBJ databases">
        <title>Infants hospitalized years apart are colonized by the same room-sourced microbial strains.</title>
        <authorList>
            <person name="Brooks B."/>
            <person name="Olm M.R."/>
            <person name="Firek B.A."/>
            <person name="Baker R."/>
            <person name="Thomas B.C."/>
            <person name="Morowitz M.J."/>
            <person name="Banfield J.F."/>
        </authorList>
    </citation>
    <scope>NUCLEOTIDE SEQUENCE [LARGE SCALE GENOMIC DNA]</scope>
    <source>
        <strain evidence="3">S2_003_000_R2_4</strain>
    </source>
</reference>
<feature type="signal peptide" evidence="1">
    <location>
        <begin position="1"/>
        <end position="23"/>
    </location>
</feature>
<dbReference type="AlphaFoldDB" id="A0A2W5VB81"/>
<comment type="caution">
    <text evidence="3">The sequence shown here is derived from an EMBL/GenBank/DDBJ whole genome shotgun (WGS) entry which is preliminary data.</text>
</comment>